<dbReference type="InterPro" id="IPR009311">
    <property type="entry name" value="IFI6/IFI27-like"/>
</dbReference>
<keyword evidence="5" id="KW-0472">Membrane</keyword>
<dbReference type="Pfam" id="PF06140">
    <property type="entry name" value="Ifi-6-16"/>
    <property type="match status" value="1"/>
</dbReference>
<evidence type="ECO:0000313" key="6">
    <source>
        <dbReference type="EMBL" id="KAK0726408.1"/>
    </source>
</evidence>
<comment type="similarity">
    <text evidence="2">Belongs to the IFI6/IFI27 family.</text>
</comment>
<evidence type="ECO:0000256" key="3">
    <source>
        <dbReference type="ARBA" id="ARBA00022692"/>
    </source>
</evidence>
<evidence type="ECO:0000313" key="7">
    <source>
        <dbReference type="Proteomes" id="UP001172159"/>
    </source>
</evidence>
<evidence type="ECO:0000256" key="1">
    <source>
        <dbReference type="ARBA" id="ARBA00004141"/>
    </source>
</evidence>
<comment type="caution">
    <text evidence="6">The sequence shown here is derived from an EMBL/GenBank/DDBJ whole genome shotgun (WGS) entry which is preliminary data.</text>
</comment>
<keyword evidence="3" id="KW-0812">Transmembrane</keyword>
<organism evidence="6 7">
    <name type="scientific">Apiosordaria backusii</name>
    <dbReference type="NCBI Taxonomy" id="314023"/>
    <lineage>
        <taxon>Eukaryota</taxon>
        <taxon>Fungi</taxon>
        <taxon>Dikarya</taxon>
        <taxon>Ascomycota</taxon>
        <taxon>Pezizomycotina</taxon>
        <taxon>Sordariomycetes</taxon>
        <taxon>Sordariomycetidae</taxon>
        <taxon>Sordariales</taxon>
        <taxon>Lasiosphaeriaceae</taxon>
        <taxon>Apiosordaria</taxon>
    </lineage>
</organism>
<dbReference type="Gene3D" id="6.10.110.10">
    <property type="match status" value="1"/>
</dbReference>
<proteinExistence type="inferred from homology"/>
<evidence type="ECO:0000256" key="5">
    <source>
        <dbReference type="ARBA" id="ARBA00023136"/>
    </source>
</evidence>
<dbReference type="InterPro" id="IPR038213">
    <property type="entry name" value="IFI6/IFI27-like_sf"/>
</dbReference>
<comment type="subcellular location">
    <subcellularLocation>
        <location evidence="1">Membrane</location>
        <topology evidence="1">Multi-pass membrane protein</topology>
    </subcellularLocation>
</comment>
<dbReference type="AlphaFoldDB" id="A0AA40E8K4"/>
<protein>
    <submittedName>
        <fullName evidence="6">Uncharacterized protein</fullName>
    </submittedName>
</protein>
<keyword evidence="7" id="KW-1185">Reference proteome</keyword>
<sequence>MVLFAAPLFAAAGFGPGGIIAGSIAAAAQSMIGNVVAGSVFAILQSAGAGGAGAAVVNGVIQGLGTGVAAGVLAGNLPVPVPNVDFENCLLRKWAGAAPDLAYIGGMLPYTGGVLIVAMPGAHSATPVKLAES</sequence>
<accession>A0AA40E8K4</accession>
<evidence type="ECO:0000256" key="2">
    <source>
        <dbReference type="ARBA" id="ARBA00007262"/>
    </source>
</evidence>
<dbReference type="Proteomes" id="UP001172159">
    <property type="component" value="Unassembled WGS sequence"/>
</dbReference>
<keyword evidence="4" id="KW-1133">Transmembrane helix</keyword>
<dbReference type="EMBL" id="JAUKTV010000010">
    <property type="protein sequence ID" value="KAK0726408.1"/>
    <property type="molecule type" value="Genomic_DNA"/>
</dbReference>
<evidence type="ECO:0000256" key="4">
    <source>
        <dbReference type="ARBA" id="ARBA00022989"/>
    </source>
</evidence>
<gene>
    <name evidence="6" type="ORF">B0T21DRAFT_413742</name>
</gene>
<name>A0AA40E8K4_9PEZI</name>
<dbReference type="GO" id="GO:0016020">
    <property type="term" value="C:membrane"/>
    <property type="evidence" value="ECO:0007669"/>
    <property type="project" value="UniProtKB-SubCell"/>
</dbReference>
<reference evidence="6" key="1">
    <citation type="submission" date="2023-06" db="EMBL/GenBank/DDBJ databases">
        <title>Genome-scale phylogeny and comparative genomics of the fungal order Sordariales.</title>
        <authorList>
            <consortium name="Lawrence Berkeley National Laboratory"/>
            <person name="Hensen N."/>
            <person name="Bonometti L."/>
            <person name="Westerberg I."/>
            <person name="Brannstrom I.O."/>
            <person name="Guillou S."/>
            <person name="Cros-Aarteil S."/>
            <person name="Calhoun S."/>
            <person name="Haridas S."/>
            <person name="Kuo A."/>
            <person name="Mondo S."/>
            <person name="Pangilinan J."/>
            <person name="Riley R."/>
            <person name="Labutti K."/>
            <person name="Andreopoulos B."/>
            <person name="Lipzen A."/>
            <person name="Chen C."/>
            <person name="Yanf M."/>
            <person name="Daum C."/>
            <person name="Ng V."/>
            <person name="Clum A."/>
            <person name="Steindorff A."/>
            <person name="Ohm R."/>
            <person name="Martin F."/>
            <person name="Silar P."/>
            <person name="Natvig D."/>
            <person name="Lalanne C."/>
            <person name="Gautier V."/>
            <person name="Ament-Velasquez S.L."/>
            <person name="Kruys A."/>
            <person name="Hutchinson M.I."/>
            <person name="Powell A.J."/>
            <person name="Barry K."/>
            <person name="Miller A.N."/>
            <person name="Grigoriev I.V."/>
            <person name="Debuchy R."/>
            <person name="Gladieux P."/>
            <person name="Thoren M.H."/>
            <person name="Johannesson H."/>
        </authorList>
    </citation>
    <scope>NUCLEOTIDE SEQUENCE</scope>
    <source>
        <strain evidence="6">CBS 540.89</strain>
    </source>
</reference>